<dbReference type="EC" id="2.6.1.-" evidence="7"/>
<dbReference type="EMBL" id="BATB01000008">
    <property type="protein sequence ID" value="GAD54993.1"/>
    <property type="molecule type" value="Genomic_DNA"/>
</dbReference>
<dbReference type="AlphaFoldDB" id="U3AJM9"/>
<dbReference type="eggNOG" id="COG0436">
    <property type="taxonomic scope" value="Bacteria"/>
</dbReference>
<name>U3AJM9_9RHOB</name>
<protein>
    <recommendedName>
        <fullName evidence="7">Aminotransferase</fullName>
        <ecNumber evidence="7">2.6.1.-</ecNumber>
    </recommendedName>
</protein>
<evidence type="ECO:0000256" key="3">
    <source>
        <dbReference type="ARBA" id="ARBA00022576"/>
    </source>
</evidence>
<dbReference type="InterPro" id="IPR015421">
    <property type="entry name" value="PyrdxlP-dep_Trfase_major"/>
</dbReference>
<comment type="caution">
    <text evidence="9">The sequence shown here is derived from an EMBL/GenBank/DDBJ whole genome shotgun (WGS) entry which is preliminary data.</text>
</comment>
<keyword evidence="5" id="KW-0663">Pyridoxal phosphate</keyword>
<dbReference type="GO" id="GO:0004069">
    <property type="term" value="F:L-aspartate:2-oxoglutarate aminotransferase activity"/>
    <property type="evidence" value="ECO:0007669"/>
    <property type="project" value="UniProtKB-EC"/>
</dbReference>
<dbReference type="InterPro" id="IPR004839">
    <property type="entry name" value="Aminotransferase_I/II_large"/>
</dbReference>
<organism evidence="9 10">
    <name type="scientific">Limimaricola cinnabarinus LL-001</name>
    <dbReference type="NCBI Taxonomy" id="1337093"/>
    <lineage>
        <taxon>Bacteria</taxon>
        <taxon>Pseudomonadati</taxon>
        <taxon>Pseudomonadota</taxon>
        <taxon>Alphaproteobacteria</taxon>
        <taxon>Rhodobacterales</taxon>
        <taxon>Paracoccaceae</taxon>
        <taxon>Limimaricola</taxon>
    </lineage>
</organism>
<dbReference type="InterPro" id="IPR004838">
    <property type="entry name" value="NHTrfase_class1_PyrdxlP-BS"/>
</dbReference>
<keyword evidence="10" id="KW-1185">Reference proteome</keyword>
<reference evidence="9" key="1">
    <citation type="journal article" date="2013" name="Genome Announc.">
        <title>Draft Genome Sequence of Loktanella cinnabarina LL-001T, Isolated from Deep-Sea Floor Sediment.</title>
        <authorList>
            <person name="Nishi S."/>
            <person name="Tsubouchi T."/>
            <person name="Takaki Y."/>
            <person name="Koyanagi R."/>
            <person name="Satoh N."/>
            <person name="Maruyama T."/>
            <person name="Hatada Y."/>
        </authorList>
    </citation>
    <scope>NUCLEOTIDE SEQUENCE [LARGE SCALE GENOMIC DNA]</scope>
    <source>
        <strain evidence="9">LL-001</strain>
    </source>
</reference>
<evidence type="ECO:0000256" key="1">
    <source>
        <dbReference type="ARBA" id="ARBA00001933"/>
    </source>
</evidence>
<comment type="cofactor">
    <cofactor evidence="1 7">
        <name>pyridoxal 5'-phosphate</name>
        <dbReference type="ChEBI" id="CHEBI:597326"/>
    </cofactor>
</comment>
<dbReference type="InterPro" id="IPR015424">
    <property type="entry name" value="PyrdxlP-dep_Trfase"/>
</dbReference>
<dbReference type="PANTHER" id="PTHR46383">
    <property type="entry name" value="ASPARTATE AMINOTRANSFERASE"/>
    <property type="match status" value="1"/>
</dbReference>
<dbReference type="Pfam" id="PF00155">
    <property type="entry name" value="Aminotran_1_2"/>
    <property type="match status" value="1"/>
</dbReference>
<evidence type="ECO:0000313" key="9">
    <source>
        <dbReference type="EMBL" id="GAD54993.1"/>
    </source>
</evidence>
<dbReference type="PANTHER" id="PTHR46383:SF1">
    <property type="entry name" value="ASPARTATE AMINOTRANSFERASE"/>
    <property type="match status" value="1"/>
</dbReference>
<gene>
    <name evidence="9" type="ORF">MBELCI_1045</name>
</gene>
<dbReference type="STRING" id="1337093.MBELCI_1045"/>
<feature type="domain" description="Aminotransferase class I/classII large" evidence="8">
    <location>
        <begin position="73"/>
        <end position="424"/>
    </location>
</feature>
<dbReference type="Proteomes" id="UP000016566">
    <property type="component" value="Unassembled WGS sequence"/>
</dbReference>
<evidence type="ECO:0000256" key="6">
    <source>
        <dbReference type="ARBA" id="ARBA00049185"/>
    </source>
</evidence>
<evidence type="ECO:0000256" key="4">
    <source>
        <dbReference type="ARBA" id="ARBA00022679"/>
    </source>
</evidence>
<evidence type="ECO:0000256" key="5">
    <source>
        <dbReference type="ARBA" id="ARBA00022898"/>
    </source>
</evidence>
<keyword evidence="3 7" id="KW-0032">Aminotransferase</keyword>
<dbReference type="SUPFAM" id="SSF53383">
    <property type="entry name" value="PLP-dependent transferases"/>
    <property type="match status" value="1"/>
</dbReference>
<comment type="similarity">
    <text evidence="2 7">Belongs to the class-I pyridoxal-phosphate-dependent aminotransferase family.</text>
</comment>
<evidence type="ECO:0000259" key="8">
    <source>
        <dbReference type="Pfam" id="PF00155"/>
    </source>
</evidence>
<dbReference type="InterPro" id="IPR050596">
    <property type="entry name" value="AspAT/PAT-like"/>
</dbReference>
<sequence length="441" mass="46574">MQPMMMLVLVMESDLAAVSSYVQRLGRLTVGCEPALVDDMTVSHRITQITAGGSDGWDLFRKARRMIEAGIPVTELTIGEHDIRTDPGILDAMNRAALGGHTGYAAVPGIAGLRAEIARRVEAQSGVATAPENVLIVPGGQAGLFMAHLAACDAGDGALYVDPFYATYPGTLRAAGTAALPVVARAEDGFVPRATDLEAAIEGHGGRVRSLLINTPNNPTGAVYGRDALAEIGALCQRRDLWLISDEVYEGQVWEGEHLSPRALSGLGGRTLVVGSMSKGHAMTGSRIGWIVGPEGAIDALEDLATHMTYGIPGFVQDAALHALRLGPAFEAEVAAPFRRRRDIAQRLVAAQRVVRAVPMQGAMYALLDIRATGLDGEAFAEALLERERIAVMPGESFGRAAAGHVRVALTVEDSQLEAALVRLLALAGELAREMAGPQAR</sequence>
<dbReference type="GO" id="GO:0006520">
    <property type="term" value="P:amino acid metabolic process"/>
    <property type="evidence" value="ECO:0007669"/>
    <property type="project" value="InterPro"/>
</dbReference>
<proteinExistence type="inferred from homology"/>
<dbReference type="GO" id="GO:0030170">
    <property type="term" value="F:pyridoxal phosphate binding"/>
    <property type="evidence" value="ECO:0007669"/>
    <property type="project" value="InterPro"/>
</dbReference>
<dbReference type="CDD" id="cd00609">
    <property type="entry name" value="AAT_like"/>
    <property type="match status" value="1"/>
</dbReference>
<dbReference type="Gene3D" id="3.40.640.10">
    <property type="entry name" value="Type I PLP-dependent aspartate aminotransferase-like (Major domain)"/>
    <property type="match status" value="1"/>
</dbReference>
<keyword evidence="4 7" id="KW-0808">Transferase</keyword>
<accession>U3AJM9</accession>
<evidence type="ECO:0000256" key="7">
    <source>
        <dbReference type="RuleBase" id="RU000481"/>
    </source>
</evidence>
<evidence type="ECO:0000313" key="10">
    <source>
        <dbReference type="Proteomes" id="UP000016566"/>
    </source>
</evidence>
<comment type="catalytic activity">
    <reaction evidence="6">
        <text>L-aspartate + 2-oxoglutarate = oxaloacetate + L-glutamate</text>
        <dbReference type="Rhea" id="RHEA:21824"/>
        <dbReference type="ChEBI" id="CHEBI:16452"/>
        <dbReference type="ChEBI" id="CHEBI:16810"/>
        <dbReference type="ChEBI" id="CHEBI:29985"/>
        <dbReference type="ChEBI" id="CHEBI:29991"/>
        <dbReference type="EC" id="2.6.1.1"/>
    </reaction>
</comment>
<dbReference type="PROSITE" id="PS00105">
    <property type="entry name" value="AA_TRANSFER_CLASS_1"/>
    <property type="match status" value="1"/>
</dbReference>
<evidence type="ECO:0000256" key="2">
    <source>
        <dbReference type="ARBA" id="ARBA00007441"/>
    </source>
</evidence>